<sequence length="72" mass="8348">STYSNIYPKVSQKASNQIKTANNKGIMLSRKTFNLFVSQHHNKIRNHRVEQLESEKLSTPDLNKVLSRYTIT</sequence>
<protein>
    <submittedName>
        <fullName evidence="1">Uncharacterized protein</fullName>
    </submittedName>
</protein>
<keyword evidence="2" id="KW-1185">Reference proteome</keyword>
<evidence type="ECO:0000313" key="2">
    <source>
        <dbReference type="Proteomes" id="UP000291084"/>
    </source>
</evidence>
<gene>
    <name evidence="1" type="primary">Vigan.04G191100</name>
    <name evidence="1" type="ORF">VIGAN_04191100</name>
</gene>
<organism evidence="1 2">
    <name type="scientific">Vigna angularis var. angularis</name>
    <dbReference type="NCBI Taxonomy" id="157739"/>
    <lineage>
        <taxon>Eukaryota</taxon>
        <taxon>Viridiplantae</taxon>
        <taxon>Streptophyta</taxon>
        <taxon>Embryophyta</taxon>
        <taxon>Tracheophyta</taxon>
        <taxon>Spermatophyta</taxon>
        <taxon>Magnoliopsida</taxon>
        <taxon>eudicotyledons</taxon>
        <taxon>Gunneridae</taxon>
        <taxon>Pentapetalae</taxon>
        <taxon>rosids</taxon>
        <taxon>fabids</taxon>
        <taxon>Fabales</taxon>
        <taxon>Fabaceae</taxon>
        <taxon>Papilionoideae</taxon>
        <taxon>50 kb inversion clade</taxon>
        <taxon>NPAAA clade</taxon>
        <taxon>indigoferoid/millettioid clade</taxon>
        <taxon>Phaseoleae</taxon>
        <taxon>Vigna</taxon>
    </lineage>
</organism>
<reference evidence="1 2" key="1">
    <citation type="journal article" date="2015" name="Sci. Rep.">
        <title>The power of single molecule real-time sequencing technology in the de novo assembly of a eukaryotic genome.</title>
        <authorList>
            <person name="Sakai H."/>
            <person name="Naito K."/>
            <person name="Ogiso-Tanaka E."/>
            <person name="Takahashi Y."/>
            <person name="Iseki K."/>
            <person name="Muto C."/>
            <person name="Satou K."/>
            <person name="Teruya K."/>
            <person name="Shiroma A."/>
            <person name="Shimoji M."/>
            <person name="Hirano T."/>
            <person name="Itoh T."/>
            <person name="Kaga A."/>
            <person name="Tomooka N."/>
        </authorList>
    </citation>
    <scope>NUCLEOTIDE SEQUENCE [LARGE SCALE GENOMIC DNA]</scope>
    <source>
        <strain evidence="2">cv. Shumari</strain>
    </source>
</reference>
<feature type="non-terminal residue" evidence="1">
    <location>
        <position position="1"/>
    </location>
</feature>
<evidence type="ECO:0000313" key="1">
    <source>
        <dbReference type="EMBL" id="BAT84511.1"/>
    </source>
</evidence>
<name>A0A0S3RVN1_PHAAN</name>
<dbReference type="Proteomes" id="UP000291084">
    <property type="component" value="Chromosome 4"/>
</dbReference>
<accession>A0A0S3RVN1</accession>
<dbReference type="AlphaFoldDB" id="A0A0S3RVN1"/>
<proteinExistence type="predicted"/>
<dbReference type="EMBL" id="AP015037">
    <property type="protein sequence ID" value="BAT84511.1"/>
    <property type="molecule type" value="Genomic_DNA"/>
</dbReference>